<dbReference type="PROSITE" id="PS50109">
    <property type="entry name" value="HIS_KIN"/>
    <property type="match status" value="1"/>
</dbReference>
<feature type="domain" description="MHYT" evidence="20">
    <location>
        <begin position="5"/>
        <end position="199"/>
    </location>
</feature>
<keyword evidence="22" id="KW-1185">Reference proteome</keyword>
<dbReference type="GO" id="GO:0000155">
    <property type="term" value="F:phosphorelay sensor kinase activity"/>
    <property type="evidence" value="ECO:0007669"/>
    <property type="project" value="InterPro"/>
</dbReference>
<gene>
    <name evidence="21" type="ORF">MJA45_22670</name>
</gene>
<evidence type="ECO:0000256" key="10">
    <source>
        <dbReference type="ARBA" id="ARBA00022777"/>
    </source>
</evidence>
<evidence type="ECO:0000256" key="14">
    <source>
        <dbReference type="ARBA" id="ARBA00023136"/>
    </source>
</evidence>
<dbReference type="InterPro" id="IPR000700">
    <property type="entry name" value="PAS-assoc_C"/>
</dbReference>
<dbReference type="EMBL" id="CP130318">
    <property type="protein sequence ID" value="WNQ10398.1"/>
    <property type="molecule type" value="Genomic_DNA"/>
</dbReference>
<feature type="transmembrane region" description="Helical" evidence="16">
    <location>
        <begin position="77"/>
        <end position="96"/>
    </location>
</feature>
<accession>A0AA96LC55</accession>
<feature type="transmembrane region" description="Helical" evidence="16">
    <location>
        <begin position="175"/>
        <end position="196"/>
    </location>
</feature>
<dbReference type="InterPro" id="IPR005330">
    <property type="entry name" value="MHYT_dom"/>
</dbReference>
<feature type="transmembrane region" description="Helical" evidence="16">
    <location>
        <begin position="6"/>
        <end position="28"/>
    </location>
</feature>
<dbReference type="PANTHER" id="PTHR45339:SF1">
    <property type="entry name" value="HYBRID SIGNAL TRANSDUCTION HISTIDINE KINASE J"/>
    <property type="match status" value="1"/>
</dbReference>
<dbReference type="PROSITE" id="PS50113">
    <property type="entry name" value="PAC"/>
    <property type="match status" value="1"/>
</dbReference>
<evidence type="ECO:0000256" key="2">
    <source>
        <dbReference type="ARBA" id="ARBA00004651"/>
    </source>
</evidence>
<dbReference type="PROSITE" id="PS50924">
    <property type="entry name" value="MHYT"/>
    <property type="match status" value="1"/>
</dbReference>
<dbReference type="KEGG" id="paun:MJA45_22670"/>
<keyword evidence="5" id="KW-1003">Cell membrane</keyword>
<dbReference type="Proteomes" id="UP001305702">
    <property type="component" value="Chromosome"/>
</dbReference>
<dbReference type="CDD" id="cd00082">
    <property type="entry name" value="HisKA"/>
    <property type="match status" value="1"/>
</dbReference>
<dbReference type="GO" id="GO:0005886">
    <property type="term" value="C:plasma membrane"/>
    <property type="evidence" value="ECO:0007669"/>
    <property type="project" value="UniProtKB-SubCell"/>
</dbReference>
<dbReference type="Pfam" id="PF13426">
    <property type="entry name" value="PAS_9"/>
    <property type="match status" value="1"/>
</dbReference>
<dbReference type="CDD" id="cd16922">
    <property type="entry name" value="HATPase_EvgS-ArcB-TorS-like"/>
    <property type="match status" value="1"/>
</dbReference>
<evidence type="ECO:0000256" key="1">
    <source>
        <dbReference type="ARBA" id="ARBA00000085"/>
    </source>
</evidence>
<dbReference type="Gene3D" id="3.30.450.20">
    <property type="entry name" value="PAS domain"/>
    <property type="match status" value="1"/>
</dbReference>
<dbReference type="AlphaFoldDB" id="A0AA96LC55"/>
<dbReference type="Pfam" id="PF02518">
    <property type="entry name" value="HATPase_c"/>
    <property type="match status" value="1"/>
</dbReference>
<evidence type="ECO:0000256" key="8">
    <source>
        <dbReference type="ARBA" id="ARBA00022692"/>
    </source>
</evidence>
<dbReference type="SMART" id="SM00091">
    <property type="entry name" value="PAS"/>
    <property type="match status" value="1"/>
</dbReference>
<evidence type="ECO:0000256" key="13">
    <source>
        <dbReference type="ARBA" id="ARBA00023012"/>
    </source>
</evidence>
<dbReference type="NCBIfam" id="TIGR00229">
    <property type="entry name" value="sensory_box"/>
    <property type="match status" value="1"/>
</dbReference>
<evidence type="ECO:0000256" key="15">
    <source>
        <dbReference type="ARBA" id="ARBA00074306"/>
    </source>
</evidence>
<dbReference type="PRINTS" id="PR00344">
    <property type="entry name" value="BCTRLSENSOR"/>
</dbReference>
<dbReference type="InterPro" id="IPR036890">
    <property type="entry name" value="HATPase_C_sf"/>
</dbReference>
<evidence type="ECO:0000259" key="20">
    <source>
        <dbReference type="PROSITE" id="PS50924"/>
    </source>
</evidence>
<evidence type="ECO:0000259" key="19">
    <source>
        <dbReference type="PROSITE" id="PS50113"/>
    </source>
</evidence>
<keyword evidence="7" id="KW-0808">Transferase</keyword>
<dbReference type="FunFam" id="1.10.287.130:FF:000003">
    <property type="entry name" value="Histidine kinase"/>
    <property type="match status" value="1"/>
</dbReference>
<feature type="transmembrane region" description="Helical" evidence="16">
    <location>
        <begin position="216"/>
        <end position="239"/>
    </location>
</feature>
<keyword evidence="13" id="KW-0902">Two-component regulatory system</keyword>
<dbReference type="PROSITE" id="PS50112">
    <property type="entry name" value="PAS"/>
    <property type="match status" value="1"/>
</dbReference>
<dbReference type="PANTHER" id="PTHR45339">
    <property type="entry name" value="HYBRID SIGNAL TRANSDUCTION HISTIDINE KINASE J"/>
    <property type="match status" value="1"/>
</dbReference>
<evidence type="ECO:0000256" key="6">
    <source>
        <dbReference type="ARBA" id="ARBA00022553"/>
    </source>
</evidence>
<protein>
    <recommendedName>
        <fullName evidence="15">Circadian input-output histidine kinase CikA</fullName>
        <ecNumber evidence="4">2.7.13.3</ecNumber>
    </recommendedName>
</protein>
<evidence type="ECO:0000256" key="5">
    <source>
        <dbReference type="ARBA" id="ARBA00022475"/>
    </source>
</evidence>
<comment type="similarity">
    <text evidence="3">In the N-terminal section; belongs to the phytochrome family.</text>
</comment>
<dbReference type="InterPro" id="IPR004358">
    <property type="entry name" value="Sig_transdc_His_kin-like_C"/>
</dbReference>
<dbReference type="SUPFAM" id="SSF55874">
    <property type="entry name" value="ATPase domain of HSP90 chaperone/DNA topoisomerase II/histidine kinase"/>
    <property type="match status" value="1"/>
</dbReference>
<feature type="domain" description="PAS" evidence="18">
    <location>
        <begin position="251"/>
        <end position="321"/>
    </location>
</feature>
<evidence type="ECO:0000256" key="12">
    <source>
        <dbReference type="ARBA" id="ARBA00022989"/>
    </source>
</evidence>
<dbReference type="SUPFAM" id="SSF55785">
    <property type="entry name" value="PYP-like sensor domain (PAS domain)"/>
    <property type="match status" value="1"/>
</dbReference>
<evidence type="ECO:0000256" key="9">
    <source>
        <dbReference type="ARBA" id="ARBA00022741"/>
    </source>
</evidence>
<keyword evidence="9" id="KW-0547">Nucleotide-binding</keyword>
<comment type="subcellular location">
    <subcellularLocation>
        <location evidence="2">Cell membrane</location>
        <topology evidence="2">Multi-pass membrane protein</topology>
    </subcellularLocation>
</comment>
<dbReference type="SMART" id="SM00387">
    <property type="entry name" value="HATPase_c"/>
    <property type="match status" value="1"/>
</dbReference>
<evidence type="ECO:0000313" key="21">
    <source>
        <dbReference type="EMBL" id="WNQ10398.1"/>
    </source>
</evidence>
<dbReference type="Pfam" id="PF03707">
    <property type="entry name" value="MHYT"/>
    <property type="match status" value="3"/>
</dbReference>
<feature type="domain" description="Histidine kinase" evidence="17">
    <location>
        <begin position="392"/>
        <end position="613"/>
    </location>
</feature>
<evidence type="ECO:0000256" key="7">
    <source>
        <dbReference type="ARBA" id="ARBA00022679"/>
    </source>
</evidence>
<feature type="transmembrane region" description="Helical" evidence="16">
    <location>
        <begin position="140"/>
        <end position="163"/>
    </location>
</feature>
<keyword evidence="11" id="KW-0067">ATP-binding</keyword>
<reference evidence="21 22" key="1">
    <citation type="submission" date="2022-02" db="EMBL/GenBank/DDBJ databases">
        <title>Paenibacillus sp. MBLB1776 Whole Genome Shotgun Sequencing.</title>
        <authorList>
            <person name="Hwang C.Y."/>
            <person name="Cho E.-S."/>
            <person name="Seo M.-J."/>
        </authorList>
    </citation>
    <scope>NUCLEOTIDE SEQUENCE [LARGE SCALE GENOMIC DNA]</scope>
    <source>
        <strain evidence="21 22">MBLB1776</strain>
    </source>
</reference>
<dbReference type="GO" id="GO:0005524">
    <property type="term" value="F:ATP binding"/>
    <property type="evidence" value="ECO:0007669"/>
    <property type="project" value="UniProtKB-KW"/>
</dbReference>
<name>A0AA96LC55_9BACL</name>
<keyword evidence="12 16" id="KW-1133">Transmembrane helix</keyword>
<sequence>MEGSYNLLLVFLSVLLAVLSSYTAIDIVKRGLASRTRGGLAWMAAGSCVMGIGFWSMHFVGMLAYHMPIPVTYEFRIIFLSILFPVAASFAALYVSSRPRMRWGAFTGGGVFMGLAIVVMHFAGMSAIRLDARLSYNPYLFSLSSVIALTLSFVALRIFYRFVQGTLSFHFQIKFQVALLLGVAAAAMHYIGMQAARFTPLARPDLDPPGRIVGPYTIALLTGGATLLVLALAALSLYLDKKWALRASYLNELRYNSIFENNPDMVCLFNLEGRLLRANPAAEKITGYSILKYLNKPFTTFVMKRDIPKAMAAFSKAAQGSPQTVEFSIRHHNGTPLLLSTTMVPMMVDGQTVDVYTISKDITDSRKAERELLQAKEEAESAVRVKSEFLAMMSHEIRTPLNGVIGMSSLMLDTGLDDEQREYAEMIQKSGTALLSVINDILDFSKMEAGKMQIEEEPFELQACIDETFSLFKAATKEKGLELRCKLDPELPRYLVGDVNRIRQILLNLVGNSVKFTQKGGIYLTASCGKREGETLQIEFRIRDTGIGIPPDKLGQLFQPFSQLDTSMARKYGGTGLGLVICRSLVELMGGEIEADPDVREGAAFRFSIRTRLPEDARLRPSHPINRSG</sequence>
<dbReference type="EC" id="2.7.13.3" evidence="4"/>
<evidence type="ECO:0000256" key="3">
    <source>
        <dbReference type="ARBA" id="ARBA00006402"/>
    </source>
</evidence>
<dbReference type="InterPro" id="IPR000014">
    <property type="entry name" value="PAS"/>
</dbReference>
<feature type="domain" description="PAC" evidence="19">
    <location>
        <begin position="323"/>
        <end position="374"/>
    </location>
</feature>
<keyword evidence="8 16" id="KW-0812">Transmembrane</keyword>
<keyword evidence="10" id="KW-0418">Kinase</keyword>
<keyword evidence="6" id="KW-0597">Phosphoprotein</keyword>
<dbReference type="SUPFAM" id="SSF47384">
    <property type="entry name" value="Homodimeric domain of signal transducing histidine kinase"/>
    <property type="match status" value="1"/>
</dbReference>
<dbReference type="RefSeq" id="WP_315604172.1">
    <property type="nucleotide sequence ID" value="NZ_CP130318.1"/>
</dbReference>
<dbReference type="InterPro" id="IPR005467">
    <property type="entry name" value="His_kinase_dom"/>
</dbReference>
<dbReference type="Pfam" id="PF00512">
    <property type="entry name" value="HisKA"/>
    <property type="match status" value="1"/>
</dbReference>
<dbReference type="Gene3D" id="3.30.565.10">
    <property type="entry name" value="Histidine kinase-like ATPase, C-terminal domain"/>
    <property type="match status" value="1"/>
</dbReference>
<feature type="transmembrane region" description="Helical" evidence="16">
    <location>
        <begin position="103"/>
        <end position="128"/>
    </location>
</feature>
<dbReference type="InterPro" id="IPR003594">
    <property type="entry name" value="HATPase_dom"/>
</dbReference>
<evidence type="ECO:0000259" key="18">
    <source>
        <dbReference type="PROSITE" id="PS50112"/>
    </source>
</evidence>
<dbReference type="Gene3D" id="1.10.287.130">
    <property type="match status" value="1"/>
</dbReference>
<evidence type="ECO:0000259" key="17">
    <source>
        <dbReference type="PROSITE" id="PS50109"/>
    </source>
</evidence>
<dbReference type="InterPro" id="IPR036097">
    <property type="entry name" value="HisK_dim/P_sf"/>
</dbReference>
<evidence type="ECO:0000256" key="16">
    <source>
        <dbReference type="PROSITE-ProRule" id="PRU00244"/>
    </source>
</evidence>
<evidence type="ECO:0000256" key="11">
    <source>
        <dbReference type="ARBA" id="ARBA00022840"/>
    </source>
</evidence>
<dbReference type="InterPro" id="IPR003661">
    <property type="entry name" value="HisK_dim/P_dom"/>
</dbReference>
<comment type="catalytic activity">
    <reaction evidence="1">
        <text>ATP + protein L-histidine = ADP + protein N-phospho-L-histidine.</text>
        <dbReference type="EC" id="2.7.13.3"/>
    </reaction>
</comment>
<organism evidence="21 22">
    <name type="scientific">Paenibacillus aurantius</name>
    <dbReference type="NCBI Taxonomy" id="2918900"/>
    <lineage>
        <taxon>Bacteria</taxon>
        <taxon>Bacillati</taxon>
        <taxon>Bacillota</taxon>
        <taxon>Bacilli</taxon>
        <taxon>Bacillales</taxon>
        <taxon>Paenibacillaceae</taxon>
        <taxon>Paenibacillus</taxon>
    </lineage>
</organism>
<keyword evidence="14 16" id="KW-0472">Membrane</keyword>
<dbReference type="SMART" id="SM00388">
    <property type="entry name" value="HisKA"/>
    <property type="match status" value="1"/>
</dbReference>
<dbReference type="CDD" id="cd00130">
    <property type="entry name" value="PAS"/>
    <property type="match status" value="1"/>
</dbReference>
<evidence type="ECO:0000256" key="4">
    <source>
        <dbReference type="ARBA" id="ARBA00012438"/>
    </source>
</evidence>
<proteinExistence type="inferred from homology"/>
<dbReference type="InterPro" id="IPR035965">
    <property type="entry name" value="PAS-like_dom_sf"/>
</dbReference>
<dbReference type="FunFam" id="3.30.565.10:FF:000010">
    <property type="entry name" value="Sensor histidine kinase RcsC"/>
    <property type="match status" value="1"/>
</dbReference>
<feature type="transmembrane region" description="Helical" evidence="16">
    <location>
        <begin position="40"/>
        <end position="65"/>
    </location>
</feature>
<evidence type="ECO:0000313" key="22">
    <source>
        <dbReference type="Proteomes" id="UP001305702"/>
    </source>
</evidence>